<evidence type="ECO:0000256" key="1">
    <source>
        <dbReference type="ARBA" id="ARBA00003469"/>
    </source>
</evidence>
<dbReference type="OrthoDB" id="9815602at2"/>
<dbReference type="Proteomes" id="UP000289437">
    <property type="component" value="Unassembled WGS sequence"/>
</dbReference>
<keyword evidence="8" id="KW-0784">Thiamine biosynthesis</keyword>
<comment type="function">
    <text evidence="1">Responsible for the formation of the pyrimidine heterocycle in the thiamine biosynthesis pathway. Catalyzes the formation of hydroxymethylpyrimidine phosphate (HMP-P) from histidine and pyridoxal phosphate (PLP). The protein uses PLP and the active site histidine to form HMP-P, generating an inactive enzyme. The enzyme can only undergo a single turnover, which suggests it is a suicide enzyme.</text>
</comment>
<dbReference type="AlphaFoldDB" id="A0A4Q0T3I0"/>
<keyword evidence="5" id="KW-0808">Transferase</keyword>
<dbReference type="Pfam" id="PF09084">
    <property type="entry name" value="NMT1"/>
    <property type="match status" value="1"/>
</dbReference>
<keyword evidence="7" id="KW-0663">Pyridoxal phosphate</keyword>
<evidence type="ECO:0000313" key="14">
    <source>
        <dbReference type="Proteomes" id="UP000289437"/>
    </source>
</evidence>
<keyword evidence="9" id="KW-0408">Iron</keyword>
<dbReference type="PROSITE" id="PS51257">
    <property type="entry name" value="PROKAR_LIPOPROTEIN"/>
    <property type="match status" value="1"/>
</dbReference>
<dbReference type="GO" id="GO:0046872">
    <property type="term" value="F:metal ion binding"/>
    <property type="evidence" value="ECO:0007669"/>
    <property type="project" value="UniProtKB-KW"/>
</dbReference>
<dbReference type="PANTHER" id="PTHR31528:SF1">
    <property type="entry name" value="4-AMINO-5-HYDROXYMETHYL-2-METHYLPYRIMIDINE PHOSPHATE SYNTHASE THI11-RELATED"/>
    <property type="match status" value="1"/>
</dbReference>
<gene>
    <name evidence="13" type="ORF">GRAN_1585</name>
</gene>
<protein>
    <recommendedName>
        <fullName evidence="10">Thiamine pyrimidine synthase</fullName>
    </recommendedName>
</protein>
<comment type="pathway">
    <text evidence="2">Cofactor biosynthesis; thiamine diphosphate biosynthesis.</text>
</comment>
<feature type="domain" description="SsuA/THI5-like" evidence="12">
    <location>
        <begin position="43"/>
        <end position="243"/>
    </location>
</feature>
<evidence type="ECO:0000259" key="12">
    <source>
        <dbReference type="Pfam" id="PF09084"/>
    </source>
</evidence>
<comment type="caution">
    <text evidence="13">The sequence shown here is derived from an EMBL/GenBank/DDBJ whole genome shotgun (WGS) entry which is preliminary data.</text>
</comment>
<evidence type="ECO:0000256" key="8">
    <source>
        <dbReference type="ARBA" id="ARBA00022977"/>
    </source>
</evidence>
<keyword evidence="14" id="KW-1185">Reference proteome</keyword>
<evidence type="ECO:0000256" key="4">
    <source>
        <dbReference type="ARBA" id="ARBA00011738"/>
    </source>
</evidence>
<dbReference type="Gene3D" id="3.40.190.10">
    <property type="entry name" value="Periplasmic binding protein-like II"/>
    <property type="match status" value="2"/>
</dbReference>
<accession>A0A4Q0T3I0</accession>
<dbReference type="GO" id="GO:0016740">
    <property type="term" value="F:transferase activity"/>
    <property type="evidence" value="ECO:0007669"/>
    <property type="project" value="UniProtKB-KW"/>
</dbReference>
<evidence type="ECO:0000256" key="11">
    <source>
        <dbReference type="ARBA" id="ARBA00048179"/>
    </source>
</evidence>
<dbReference type="SUPFAM" id="SSF53850">
    <property type="entry name" value="Periplasmic binding protein-like II"/>
    <property type="match status" value="1"/>
</dbReference>
<dbReference type="GO" id="GO:0009228">
    <property type="term" value="P:thiamine biosynthetic process"/>
    <property type="evidence" value="ECO:0007669"/>
    <property type="project" value="UniProtKB-KW"/>
</dbReference>
<comment type="similarity">
    <text evidence="3">Belongs to the NMT1/THI5 family.</text>
</comment>
<dbReference type="InterPro" id="IPR015168">
    <property type="entry name" value="SsuA/THI5"/>
</dbReference>
<comment type="catalytic activity">
    <reaction evidence="11">
        <text>N(6)-(pyridoxal phosphate)-L-lysyl-[4-amino-5-hydroxymethyl-2-methylpyrimidine phosphate synthase] + L-histidyl-[4-amino-5-hydroxymethyl-2-methylpyrimidine phosphate synthase] + 2 Fe(3+) + 4 H2O = L-lysyl-[4-amino-5-hydroxymethyl-2-methylpyrimidine phosphate synthase] + (2S)-2-amino-5-hydroxy-4-oxopentanoyl-[4-amino-5-hydroxymethyl-2-methylpyrimidine phosphate synthase] + 4-amino-2-methyl-5-(phosphooxymethyl)pyrimidine + 3-oxopropanoate + 2 Fe(2+) + 2 H(+)</text>
        <dbReference type="Rhea" id="RHEA:65756"/>
        <dbReference type="Rhea" id="RHEA-COMP:16892"/>
        <dbReference type="Rhea" id="RHEA-COMP:16893"/>
        <dbReference type="Rhea" id="RHEA-COMP:16894"/>
        <dbReference type="Rhea" id="RHEA-COMP:16895"/>
        <dbReference type="ChEBI" id="CHEBI:15377"/>
        <dbReference type="ChEBI" id="CHEBI:15378"/>
        <dbReference type="ChEBI" id="CHEBI:29033"/>
        <dbReference type="ChEBI" id="CHEBI:29034"/>
        <dbReference type="ChEBI" id="CHEBI:29969"/>
        <dbReference type="ChEBI" id="CHEBI:29979"/>
        <dbReference type="ChEBI" id="CHEBI:33190"/>
        <dbReference type="ChEBI" id="CHEBI:58354"/>
        <dbReference type="ChEBI" id="CHEBI:143915"/>
        <dbReference type="ChEBI" id="CHEBI:157692"/>
    </reaction>
    <physiologicalReaction direction="left-to-right" evidence="11">
        <dbReference type="Rhea" id="RHEA:65757"/>
    </physiologicalReaction>
</comment>
<evidence type="ECO:0000256" key="7">
    <source>
        <dbReference type="ARBA" id="ARBA00022898"/>
    </source>
</evidence>
<dbReference type="PANTHER" id="PTHR31528">
    <property type="entry name" value="4-AMINO-5-HYDROXYMETHYL-2-METHYLPYRIMIDINE PHOSPHATE SYNTHASE THI11-RELATED"/>
    <property type="match status" value="1"/>
</dbReference>
<organism evidence="13 14">
    <name type="scientific">Granulicella sibirica</name>
    <dbReference type="NCBI Taxonomy" id="2479048"/>
    <lineage>
        <taxon>Bacteria</taxon>
        <taxon>Pseudomonadati</taxon>
        <taxon>Acidobacteriota</taxon>
        <taxon>Terriglobia</taxon>
        <taxon>Terriglobales</taxon>
        <taxon>Acidobacteriaceae</taxon>
        <taxon>Granulicella</taxon>
    </lineage>
</organism>
<keyword evidence="6" id="KW-0479">Metal-binding</keyword>
<evidence type="ECO:0000313" key="13">
    <source>
        <dbReference type="EMBL" id="RXH58275.1"/>
    </source>
</evidence>
<reference evidence="13 14" key="1">
    <citation type="submission" date="2018-11" db="EMBL/GenBank/DDBJ databases">
        <authorList>
            <person name="Mardanov A.V."/>
            <person name="Ravin N.V."/>
            <person name="Dedysh S.N."/>
        </authorList>
    </citation>
    <scope>NUCLEOTIDE SEQUENCE [LARGE SCALE GENOMIC DNA]</scope>
    <source>
        <strain evidence="13 14">AF10</strain>
    </source>
</reference>
<sequence length="336" mass="37345">MNRRRFVHLGAMAGMSGALGCRRTRGVGLVWALGWLPDVEYGNLWVAMERGYLRDEGVRMSYEPGGPNAPQPVVVVAAQQANMGDAEWLPFLDAVLQGNDFVVVAAQFPILPTGLITLPRRPMLKPADLVGGRFLVQGPSERNELDATFRLNKLPLDYKLVPVGFSPEALLQGEGDAYFCYVTNQPTMLENMGLKQGKDFFVTKVYDLGYRVPSSLLFMDREMVTKHRGQVVGFLKAILRAQADNARDASYAARLAVEKYGGDLGLHLKQQVTLNRLQVPLELETGTNIPFWFSDQSIRNMYAIAKITGRENLPPPERLIDRSMLEEAYRAVGGKA</sequence>
<evidence type="ECO:0000256" key="9">
    <source>
        <dbReference type="ARBA" id="ARBA00023004"/>
    </source>
</evidence>
<reference evidence="14" key="2">
    <citation type="submission" date="2019-02" db="EMBL/GenBank/DDBJ databases">
        <title>Granulicella sibirica sp. nov., a psychrotolerant acidobacterium isolated from an organic soil layer in forested tundra, West Siberia.</title>
        <authorList>
            <person name="Oshkin I.Y."/>
            <person name="Kulichevskaya I.S."/>
            <person name="Rijpstra W.I.C."/>
            <person name="Sinninghe Damste J.S."/>
            <person name="Rakitin A.L."/>
            <person name="Ravin N.V."/>
            <person name="Dedysh S.N."/>
        </authorList>
    </citation>
    <scope>NUCLEOTIDE SEQUENCE [LARGE SCALE GENOMIC DNA]</scope>
    <source>
        <strain evidence="14">AF10</strain>
    </source>
</reference>
<evidence type="ECO:0000256" key="5">
    <source>
        <dbReference type="ARBA" id="ARBA00022679"/>
    </source>
</evidence>
<name>A0A4Q0T3I0_9BACT</name>
<dbReference type="InterPro" id="IPR027939">
    <property type="entry name" value="NMT1/THI5"/>
</dbReference>
<dbReference type="RefSeq" id="WP_161570889.1">
    <property type="nucleotide sequence ID" value="NZ_RDSM01000001.1"/>
</dbReference>
<evidence type="ECO:0000256" key="10">
    <source>
        <dbReference type="ARBA" id="ARBA00033171"/>
    </source>
</evidence>
<evidence type="ECO:0000256" key="3">
    <source>
        <dbReference type="ARBA" id="ARBA00009406"/>
    </source>
</evidence>
<proteinExistence type="inferred from homology"/>
<evidence type="ECO:0000256" key="2">
    <source>
        <dbReference type="ARBA" id="ARBA00004948"/>
    </source>
</evidence>
<comment type="subunit">
    <text evidence="4">Homodimer.</text>
</comment>
<dbReference type="EMBL" id="RDSM01000001">
    <property type="protein sequence ID" value="RXH58275.1"/>
    <property type="molecule type" value="Genomic_DNA"/>
</dbReference>
<evidence type="ECO:0000256" key="6">
    <source>
        <dbReference type="ARBA" id="ARBA00022723"/>
    </source>
</evidence>